<organism evidence="12 14">
    <name type="scientific">Neospora caninum (strain Liverpool)</name>
    <dbReference type="NCBI Taxonomy" id="572307"/>
    <lineage>
        <taxon>Eukaryota</taxon>
        <taxon>Sar</taxon>
        <taxon>Alveolata</taxon>
        <taxon>Apicomplexa</taxon>
        <taxon>Conoidasida</taxon>
        <taxon>Coccidia</taxon>
        <taxon>Eucoccidiorida</taxon>
        <taxon>Eimeriorina</taxon>
        <taxon>Sarcocystidae</taxon>
        <taxon>Neospora</taxon>
    </lineage>
</organism>
<evidence type="ECO:0000256" key="8">
    <source>
        <dbReference type="ARBA" id="ARBA00023136"/>
    </source>
</evidence>
<protein>
    <recommendedName>
        <fullName evidence="15">Transmembrane protein</fullName>
    </recommendedName>
</protein>
<reference evidence="12" key="2">
    <citation type="submission" date="2011-03" db="EMBL/GenBank/DDBJ databases">
        <title>Comparative genomics and transcriptomics of Neospora caninum and Toxoplasma gondii.</title>
        <authorList>
            <person name="Reid A.J."/>
            <person name="Sohal A."/>
            <person name="Harris D."/>
            <person name="Quail M."/>
            <person name="Sanders M."/>
            <person name="Berriman M."/>
            <person name="Wastling J.M."/>
            <person name="Pain A."/>
        </authorList>
    </citation>
    <scope>NUCLEOTIDE SEQUENCE</scope>
    <source>
        <strain evidence="12">Liverpool</strain>
    </source>
</reference>
<keyword evidence="8 11" id="KW-0472">Membrane</keyword>
<feature type="region of interest" description="Disordered" evidence="10">
    <location>
        <begin position="1"/>
        <end position="80"/>
    </location>
</feature>
<dbReference type="GO" id="GO:0005801">
    <property type="term" value="C:cis-Golgi network"/>
    <property type="evidence" value="ECO:0007669"/>
    <property type="project" value="InterPro"/>
</dbReference>
<proteinExistence type="inferred from homology"/>
<dbReference type="OrthoDB" id="422156at2759"/>
<feature type="compositionally biased region" description="Low complexity" evidence="10">
    <location>
        <begin position="63"/>
        <end position="80"/>
    </location>
</feature>
<dbReference type="InParanoid" id="F0VRA5"/>
<evidence type="ECO:0000313" key="12">
    <source>
        <dbReference type="EMBL" id="CBZ56253.1"/>
    </source>
</evidence>
<evidence type="ECO:0000256" key="3">
    <source>
        <dbReference type="ARBA" id="ARBA00022448"/>
    </source>
</evidence>
<reference evidence="14" key="3">
    <citation type="journal article" date="2012" name="PLoS Pathog.">
        <title>Comparative genomics of the apicomplexan parasites Toxoplasma gondii and Neospora caninum: Coccidia differing in host range and transmission strategy.</title>
        <authorList>
            <person name="Reid A.J."/>
            <person name="Vermont S.J."/>
            <person name="Cotton J.A."/>
            <person name="Harris D."/>
            <person name="Hill-Cawthorne G.A."/>
            <person name="Konen-Waisman S."/>
            <person name="Latham S.M."/>
            <person name="Mourier T."/>
            <person name="Norton R."/>
            <person name="Quail M.A."/>
            <person name="Sanders M."/>
            <person name="Shanmugam D."/>
            <person name="Sohal A."/>
            <person name="Wasmuth J.D."/>
            <person name="Brunk B."/>
            <person name="Grigg M.E."/>
            <person name="Howard J.C."/>
            <person name="Parkinson J."/>
            <person name="Roos D.S."/>
            <person name="Trees A.J."/>
            <person name="Berriman M."/>
            <person name="Pain A."/>
            <person name="Wastling J.M."/>
        </authorList>
    </citation>
    <scope>NUCLEOTIDE SEQUENCE [LARGE SCALE GENOMIC DNA]</scope>
    <source>
        <strain evidence="14">Liverpool</strain>
    </source>
</reference>
<dbReference type="GeneID" id="13445683"/>
<reference evidence="12" key="1">
    <citation type="submission" date="2011-02" db="EMBL/GenBank/DDBJ databases">
        <authorList>
            <person name="Aslett M."/>
        </authorList>
    </citation>
    <scope>NUCLEOTIDE SEQUENCE</scope>
    <source>
        <strain evidence="12">Liverpool</strain>
    </source>
</reference>
<evidence type="ECO:0000256" key="2">
    <source>
        <dbReference type="ARBA" id="ARBA00008473"/>
    </source>
</evidence>
<evidence type="ECO:0000256" key="4">
    <source>
        <dbReference type="ARBA" id="ARBA00022692"/>
    </source>
</evidence>
<dbReference type="PANTHER" id="PTHR21094">
    <property type="entry name" value="GOS-28 SNARE- RELATED"/>
    <property type="match status" value="1"/>
</dbReference>
<accession>F0VRA5</accession>
<dbReference type="PANTHER" id="PTHR21094:SF2">
    <property type="entry name" value="GOLGI SNAP RECEPTOR COMPLEX MEMBER 1"/>
    <property type="match status" value="1"/>
</dbReference>
<keyword evidence="6 11" id="KW-1133">Transmembrane helix</keyword>
<evidence type="ECO:0000256" key="11">
    <source>
        <dbReference type="SAM" id="Phobius"/>
    </source>
</evidence>
<evidence type="ECO:0000256" key="9">
    <source>
        <dbReference type="SAM" id="Coils"/>
    </source>
</evidence>
<reference evidence="13" key="4">
    <citation type="journal article" date="2015" name="PLoS ONE">
        <title>Comprehensive Evaluation of Toxoplasma gondii VEG and Neospora caninum LIV Genomes with Tachyzoite Stage Transcriptome and Proteome Defines Novel Transcript Features.</title>
        <authorList>
            <person name="Ramaprasad A."/>
            <person name="Mourier T."/>
            <person name="Naeem R."/>
            <person name="Malas T.B."/>
            <person name="Moussa E."/>
            <person name="Panigrahi A."/>
            <person name="Vermont S.J."/>
            <person name="Otto T.D."/>
            <person name="Wastling J."/>
            <person name="Pain A."/>
        </authorList>
    </citation>
    <scope>NUCLEOTIDE SEQUENCE</scope>
    <source>
        <strain evidence="13">Liverpool</strain>
    </source>
</reference>
<dbReference type="GO" id="GO:0005797">
    <property type="term" value="C:Golgi medial cisterna"/>
    <property type="evidence" value="ECO:0007669"/>
    <property type="project" value="TreeGrafter"/>
</dbReference>
<dbReference type="VEuPathDB" id="ToxoDB:NCLIV_066780"/>
<dbReference type="Proteomes" id="UP000007494">
    <property type="component" value="Chromosome XII"/>
</dbReference>
<evidence type="ECO:0000313" key="13">
    <source>
        <dbReference type="EMBL" id="CEL71015.1"/>
    </source>
</evidence>
<dbReference type="RefSeq" id="XP_003886278.1">
    <property type="nucleotide sequence ID" value="XM_003886229.1"/>
</dbReference>
<feature type="compositionally biased region" description="Polar residues" evidence="10">
    <location>
        <begin position="18"/>
        <end position="33"/>
    </location>
</feature>
<keyword evidence="14" id="KW-1185">Reference proteome</keyword>
<feature type="transmembrane region" description="Helical" evidence="11">
    <location>
        <begin position="296"/>
        <end position="314"/>
    </location>
</feature>
<dbReference type="AlphaFoldDB" id="F0VRA5"/>
<keyword evidence="3" id="KW-0813">Transport</keyword>
<dbReference type="EMBL" id="LN714487">
    <property type="protein sequence ID" value="CEL71015.1"/>
    <property type="molecule type" value="Genomic_DNA"/>
</dbReference>
<evidence type="ECO:0000256" key="6">
    <source>
        <dbReference type="ARBA" id="ARBA00022989"/>
    </source>
</evidence>
<evidence type="ECO:0000256" key="10">
    <source>
        <dbReference type="SAM" id="MobiDB-lite"/>
    </source>
</evidence>
<dbReference type="GO" id="GO:0031201">
    <property type="term" value="C:SNARE complex"/>
    <property type="evidence" value="ECO:0007669"/>
    <property type="project" value="TreeGrafter"/>
</dbReference>
<feature type="coiled-coil region" evidence="9">
    <location>
        <begin position="86"/>
        <end position="142"/>
    </location>
</feature>
<feature type="compositionally biased region" description="Low complexity" evidence="10">
    <location>
        <begin position="34"/>
        <end position="54"/>
    </location>
</feature>
<dbReference type="GO" id="GO:0000139">
    <property type="term" value="C:Golgi membrane"/>
    <property type="evidence" value="ECO:0007669"/>
    <property type="project" value="UniProtKB-SubCell"/>
</dbReference>
<keyword evidence="5" id="KW-0653">Protein transport</keyword>
<dbReference type="GO" id="GO:0048219">
    <property type="term" value="P:inter-Golgi cisterna vesicle-mediated transport"/>
    <property type="evidence" value="ECO:0007669"/>
    <property type="project" value="TreeGrafter"/>
</dbReference>
<comment type="subcellular location">
    <subcellularLocation>
        <location evidence="1">Golgi apparatus membrane</location>
        <topology evidence="1">Single-pass type IV membrane protein</topology>
    </subcellularLocation>
</comment>
<evidence type="ECO:0000313" key="14">
    <source>
        <dbReference type="Proteomes" id="UP000007494"/>
    </source>
</evidence>
<dbReference type="EMBL" id="FR823393">
    <property type="protein sequence ID" value="CBZ56253.1"/>
    <property type="molecule type" value="Genomic_DNA"/>
</dbReference>
<evidence type="ECO:0000256" key="7">
    <source>
        <dbReference type="ARBA" id="ARBA00023034"/>
    </source>
</evidence>
<comment type="similarity">
    <text evidence="2">Belongs to the GOSR1 family.</text>
</comment>
<gene>
    <name evidence="13" type="ORF">BN1204_066780</name>
    <name evidence="12" type="ORF">NCLIV_066780</name>
</gene>
<evidence type="ECO:0008006" key="15">
    <source>
        <dbReference type="Google" id="ProtNLM"/>
    </source>
</evidence>
<dbReference type="InterPro" id="IPR023601">
    <property type="entry name" value="Golgi_SNAP_su1"/>
</dbReference>
<dbReference type="GO" id="GO:0005484">
    <property type="term" value="F:SNAP receptor activity"/>
    <property type="evidence" value="ECO:0007669"/>
    <property type="project" value="TreeGrafter"/>
</dbReference>
<dbReference type="GO" id="GO:0006906">
    <property type="term" value="P:vesicle fusion"/>
    <property type="evidence" value="ECO:0007669"/>
    <property type="project" value="TreeGrafter"/>
</dbReference>
<keyword evidence="7" id="KW-0333">Golgi apparatus</keyword>
<name>F0VRA5_NEOCL</name>
<evidence type="ECO:0000256" key="1">
    <source>
        <dbReference type="ARBA" id="ARBA00004409"/>
    </source>
</evidence>
<keyword evidence="9" id="KW-0175">Coiled coil</keyword>
<keyword evidence="4 11" id="KW-0812">Transmembrane</keyword>
<dbReference type="GO" id="GO:0006888">
    <property type="term" value="P:endoplasmic reticulum to Golgi vesicle-mediated transport"/>
    <property type="evidence" value="ECO:0007669"/>
    <property type="project" value="InterPro"/>
</dbReference>
<dbReference type="OMA" id="VWVMRGH"/>
<dbReference type="GO" id="GO:0015031">
    <property type="term" value="P:protein transport"/>
    <property type="evidence" value="ECO:0007669"/>
    <property type="project" value="UniProtKB-KW"/>
</dbReference>
<sequence>MASRPDGTSMPPRLPGGQPSSRRNPLSSPAESNFSAVDFASPSSDSSFPSSVPSLENSTPPRLSLSAPRPAHPSAHASSGLGVSTRATFRQLLAQVEQQLASLTELSCSVRARGFGSSALSLDEARETFETLRSDASSALARANRLLHELRVASSASSSSASSVCSAAQLRHFSDLLLSLKTECVSTCEAISLALDRAALLQAAPERSEAPEERTEKDEEASAAVFYAREAGSLRESNRMLSSILHAGSNALYALRKQKAVVGKMKDKVSEMSTGDVGAISGILGKIEWQGKKQKIILALVIAVCVCLSLVWVMRGHASAVEPGPG</sequence>
<dbReference type="eggNOG" id="ENOG502QZX6">
    <property type="taxonomic scope" value="Eukaryota"/>
</dbReference>
<evidence type="ECO:0000256" key="5">
    <source>
        <dbReference type="ARBA" id="ARBA00022927"/>
    </source>
</evidence>